<gene>
    <name evidence="4" type="ORF">GCM10023147_10300</name>
</gene>
<dbReference type="PANTHER" id="PTHR43861">
    <property type="entry name" value="TRANS-ACONITATE 2-METHYLTRANSFERASE-RELATED"/>
    <property type="match status" value="1"/>
</dbReference>
<dbReference type="InterPro" id="IPR029063">
    <property type="entry name" value="SAM-dependent_MTases_sf"/>
</dbReference>
<evidence type="ECO:0000256" key="1">
    <source>
        <dbReference type="ARBA" id="ARBA00022603"/>
    </source>
</evidence>
<dbReference type="Pfam" id="PF13649">
    <property type="entry name" value="Methyltransf_25"/>
    <property type="match status" value="1"/>
</dbReference>
<evidence type="ECO:0000256" key="2">
    <source>
        <dbReference type="ARBA" id="ARBA00022679"/>
    </source>
</evidence>
<evidence type="ECO:0000259" key="3">
    <source>
        <dbReference type="Pfam" id="PF13649"/>
    </source>
</evidence>
<keyword evidence="1 4" id="KW-0489">Methyltransferase</keyword>
<reference evidence="5" key="1">
    <citation type="journal article" date="2019" name="Int. J. Syst. Evol. Microbiol.">
        <title>The Global Catalogue of Microorganisms (GCM) 10K type strain sequencing project: providing services to taxonomists for standard genome sequencing and annotation.</title>
        <authorList>
            <consortium name="The Broad Institute Genomics Platform"/>
            <consortium name="The Broad Institute Genome Sequencing Center for Infectious Disease"/>
            <person name="Wu L."/>
            <person name="Ma J."/>
        </authorList>
    </citation>
    <scope>NUCLEOTIDE SEQUENCE [LARGE SCALE GENOMIC DNA]</scope>
    <source>
        <strain evidence="5">JCM 17688</strain>
    </source>
</reference>
<evidence type="ECO:0000313" key="4">
    <source>
        <dbReference type="EMBL" id="GAA4386695.1"/>
    </source>
</evidence>
<dbReference type="RefSeq" id="WP_344991834.1">
    <property type="nucleotide sequence ID" value="NZ_BAABFR010000010.1"/>
</dbReference>
<dbReference type="SUPFAM" id="SSF53335">
    <property type="entry name" value="S-adenosyl-L-methionine-dependent methyltransferases"/>
    <property type="match status" value="1"/>
</dbReference>
<keyword evidence="2" id="KW-0808">Transferase</keyword>
<dbReference type="InterPro" id="IPR041698">
    <property type="entry name" value="Methyltransf_25"/>
</dbReference>
<accession>A0ABP8J844</accession>
<dbReference type="Gene3D" id="3.40.50.150">
    <property type="entry name" value="Vaccinia Virus protein VP39"/>
    <property type="match status" value="1"/>
</dbReference>
<dbReference type="EMBL" id="BAABFR010000010">
    <property type="protein sequence ID" value="GAA4386695.1"/>
    <property type="molecule type" value="Genomic_DNA"/>
</dbReference>
<evidence type="ECO:0000313" key="5">
    <source>
        <dbReference type="Proteomes" id="UP001500635"/>
    </source>
</evidence>
<comment type="caution">
    <text evidence="4">The sequence shown here is derived from an EMBL/GenBank/DDBJ whole genome shotgun (WGS) entry which is preliminary data.</text>
</comment>
<dbReference type="GO" id="GO:0008168">
    <property type="term" value="F:methyltransferase activity"/>
    <property type="evidence" value="ECO:0007669"/>
    <property type="project" value="UniProtKB-KW"/>
</dbReference>
<feature type="domain" description="Methyltransferase" evidence="3">
    <location>
        <begin position="46"/>
        <end position="135"/>
    </location>
</feature>
<dbReference type="CDD" id="cd02440">
    <property type="entry name" value="AdoMet_MTases"/>
    <property type="match status" value="1"/>
</dbReference>
<dbReference type="PANTHER" id="PTHR43861:SF1">
    <property type="entry name" value="TRANS-ACONITATE 2-METHYLTRANSFERASE"/>
    <property type="match status" value="1"/>
</dbReference>
<sequence length="206" mass="22209">MTRPGYDVLADRYAETFPDAYSTTLERHAVYAFVDTIRASGRTGPVVDVGCGLGHVAADLAEHGIDVVGVEPSAGMLELAKSAHPDLRLIRGDALLDGVDLGAASGILARYSLIHLPPDEVSTVLHDWSTRLRPGTPVLLAGQARDAPGVQEFDHAVTRAWRWHPSTLAEAMRDAGLTELWRTVSRPDETHRFPDYHLLAVASGSG</sequence>
<name>A0ABP8J844_9ACTN</name>
<organism evidence="4 5">
    <name type="scientific">Tsukamurella soli</name>
    <dbReference type="NCBI Taxonomy" id="644556"/>
    <lineage>
        <taxon>Bacteria</taxon>
        <taxon>Bacillati</taxon>
        <taxon>Actinomycetota</taxon>
        <taxon>Actinomycetes</taxon>
        <taxon>Mycobacteriales</taxon>
        <taxon>Tsukamurellaceae</taxon>
        <taxon>Tsukamurella</taxon>
    </lineage>
</organism>
<dbReference type="Proteomes" id="UP001500635">
    <property type="component" value="Unassembled WGS sequence"/>
</dbReference>
<dbReference type="GO" id="GO:0032259">
    <property type="term" value="P:methylation"/>
    <property type="evidence" value="ECO:0007669"/>
    <property type="project" value="UniProtKB-KW"/>
</dbReference>
<keyword evidence="5" id="KW-1185">Reference proteome</keyword>
<protein>
    <submittedName>
        <fullName evidence="4">Class I SAM-dependent methyltransferase</fullName>
    </submittedName>
</protein>
<proteinExistence type="predicted"/>